<dbReference type="SUPFAM" id="SSF48452">
    <property type="entry name" value="TPR-like"/>
    <property type="match status" value="1"/>
</dbReference>
<sequence length="260" mass="29832">MVTHTQGSSEQGLQWLKHRLQKQLFGIRQLIAKYRNILLLGVAIVMIIFTSINPQKFIDLWFTDDQQGAILFKLQRYQSAAEHFKDSHWQAYSYYGAEQFDTAANLFSQFDTAEDILARGNAYAHDRRYLRARGVYQALLEQYPDYQPAQHNLSIVQKLIDEVNRVSKSQQQEDGDAPKELGDDPQTGEGAERKVAPQQLEQYSAQELLQDPGLADMWLRQVQKDPAKFLAVKFAVQLQHASDEDNGNKSNANSRQTDRE</sequence>
<feature type="region of interest" description="Disordered" evidence="1">
    <location>
        <begin position="239"/>
        <end position="260"/>
    </location>
</feature>
<keyword evidence="4" id="KW-1185">Reference proteome</keyword>
<dbReference type="OrthoDB" id="9807628at2"/>
<dbReference type="EMBL" id="SWDB01000011">
    <property type="protein sequence ID" value="TKB45890.1"/>
    <property type="molecule type" value="Genomic_DNA"/>
</dbReference>
<dbReference type="AlphaFoldDB" id="A0A4U1B7G6"/>
<dbReference type="InterPro" id="IPR011990">
    <property type="entry name" value="TPR-like_helical_dom_sf"/>
</dbReference>
<dbReference type="Gene3D" id="1.25.40.10">
    <property type="entry name" value="Tetratricopeptide repeat domain"/>
    <property type="match status" value="1"/>
</dbReference>
<keyword evidence="2" id="KW-1133">Transmembrane helix</keyword>
<name>A0A4U1B7G6_9GAMM</name>
<protein>
    <submittedName>
        <fullName evidence="3">Tetratricopeptide repeat protein</fullName>
    </submittedName>
</protein>
<dbReference type="RefSeq" id="WP_136735285.1">
    <property type="nucleotide sequence ID" value="NZ_SWDB01000011.1"/>
</dbReference>
<evidence type="ECO:0000256" key="2">
    <source>
        <dbReference type="SAM" id="Phobius"/>
    </source>
</evidence>
<organism evidence="3 4">
    <name type="scientific">Thalassotalea mangrovi</name>
    <dbReference type="NCBI Taxonomy" id="2572245"/>
    <lineage>
        <taxon>Bacteria</taxon>
        <taxon>Pseudomonadati</taxon>
        <taxon>Pseudomonadota</taxon>
        <taxon>Gammaproteobacteria</taxon>
        <taxon>Alteromonadales</taxon>
        <taxon>Colwelliaceae</taxon>
        <taxon>Thalassotalea</taxon>
    </lineage>
</organism>
<feature type="region of interest" description="Disordered" evidence="1">
    <location>
        <begin position="166"/>
        <end position="207"/>
    </location>
</feature>
<evidence type="ECO:0000313" key="4">
    <source>
        <dbReference type="Proteomes" id="UP000307999"/>
    </source>
</evidence>
<keyword evidence="2" id="KW-0812">Transmembrane</keyword>
<reference evidence="3 4" key="1">
    <citation type="submission" date="2019-04" db="EMBL/GenBank/DDBJ databases">
        <title>Thalassotalea guangxiensis sp. nov., isolated from sediment of the coastal wetland.</title>
        <authorList>
            <person name="Zheng S."/>
            <person name="Zhang D."/>
        </authorList>
    </citation>
    <scope>NUCLEOTIDE SEQUENCE [LARGE SCALE GENOMIC DNA]</scope>
    <source>
        <strain evidence="3 4">ZS-4</strain>
    </source>
</reference>
<feature type="compositionally biased region" description="Polar residues" evidence="1">
    <location>
        <begin position="248"/>
        <end position="260"/>
    </location>
</feature>
<feature type="transmembrane region" description="Helical" evidence="2">
    <location>
        <begin position="34"/>
        <end position="52"/>
    </location>
</feature>
<evidence type="ECO:0000313" key="3">
    <source>
        <dbReference type="EMBL" id="TKB45890.1"/>
    </source>
</evidence>
<gene>
    <name evidence="3" type="ORF">E8M12_06480</name>
</gene>
<dbReference type="Proteomes" id="UP000307999">
    <property type="component" value="Unassembled WGS sequence"/>
</dbReference>
<evidence type="ECO:0000256" key="1">
    <source>
        <dbReference type="SAM" id="MobiDB-lite"/>
    </source>
</evidence>
<comment type="caution">
    <text evidence="3">The sequence shown here is derived from an EMBL/GenBank/DDBJ whole genome shotgun (WGS) entry which is preliminary data.</text>
</comment>
<keyword evidence="2" id="KW-0472">Membrane</keyword>
<proteinExistence type="predicted"/>
<accession>A0A4U1B7G6</accession>